<dbReference type="CDD" id="cd07377">
    <property type="entry name" value="WHTH_GntR"/>
    <property type="match status" value="1"/>
</dbReference>
<keyword evidence="2" id="KW-0238">DNA-binding</keyword>
<dbReference type="InterPro" id="IPR000524">
    <property type="entry name" value="Tscrpt_reg_HTH_GntR"/>
</dbReference>
<evidence type="ECO:0000256" key="3">
    <source>
        <dbReference type="ARBA" id="ARBA00023163"/>
    </source>
</evidence>
<gene>
    <name evidence="5" type="ORF">SAMN04489725_10860</name>
</gene>
<accession>A0A1H2UMC2</accession>
<dbReference type="PROSITE" id="PS50949">
    <property type="entry name" value="HTH_GNTR"/>
    <property type="match status" value="1"/>
</dbReference>
<protein>
    <submittedName>
        <fullName evidence="5">GntR family transcriptional regulator</fullName>
    </submittedName>
</protein>
<name>A0A1H2UMC2_9BACL</name>
<dbReference type="Gene3D" id="1.10.10.10">
    <property type="entry name" value="Winged helix-like DNA-binding domain superfamily/Winged helix DNA-binding domain"/>
    <property type="match status" value="1"/>
</dbReference>
<feature type="domain" description="HTH gntR-type" evidence="4">
    <location>
        <begin position="17"/>
        <end position="85"/>
    </location>
</feature>
<dbReference type="SMART" id="SM00345">
    <property type="entry name" value="HTH_GNTR"/>
    <property type="match status" value="1"/>
</dbReference>
<dbReference type="AlphaFoldDB" id="A0A1H2UMC2"/>
<keyword evidence="1" id="KW-0805">Transcription regulation</keyword>
<dbReference type="Proteomes" id="UP000182589">
    <property type="component" value="Unassembled WGS sequence"/>
</dbReference>
<evidence type="ECO:0000256" key="2">
    <source>
        <dbReference type="ARBA" id="ARBA00023125"/>
    </source>
</evidence>
<evidence type="ECO:0000256" key="1">
    <source>
        <dbReference type="ARBA" id="ARBA00023015"/>
    </source>
</evidence>
<dbReference type="PANTHER" id="PTHR38445">
    <property type="entry name" value="HTH-TYPE TRANSCRIPTIONAL REPRESSOR YTRA"/>
    <property type="match status" value="1"/>
</dbReference>
<dbReference type="GO" id="GO:0003700">
    <property type="term" value="F:DNA-binding transcription factor activity"/>
    <property type="evidence" value="ECO:0007669"/>
    <property type="project" value="InterPro"/>
</dbReference>
<proteinExistence type="predicted"/>
<evidence type="ECO:0000259" key="4">
    <source>
        <dbReference type="PROSITE" id="PS50949"/>
    </source>
</evidence>
<dbReference type="STRING" id="89784.SAMN04489725_10860"/>
<evidence type="ECO:0000313" key="5">
    <source>
        <dbReference type="EMBL" id="SDW57231.1"/>
    </source>
</evidence>
<dbReference type="SUPFAM" id="SSF46785">
    <property type="entry name" value="Winged helix' DNA-binding domain"/>
    <property type="match status" value="1"/>
</dbReference>
<evidence type="ECO:0000313" key="6">
    <source>
        <dbReference type="Proteomes" id="UP000182589"/>
    </source>
</evidence>
<organism evidence="5 6">
    <name type="scientific">Alicyclobacillus hesperidum</name>
    <dbReference type="NCBI Taxonomy" id="89784"/>
    <lineage>
        <taxon>Bacteria</taxon>
        <taxon>Bacillati</taxon>
        <taxon>Bacillota</taxon>
        <taxon>Bacilli</taxon>
        <taxon>Bacillales</taxon>
        <taxon>Alicyclobacillaceae</taxon>
        <taxon>Alicyclobacillus</taxon>
    </lineage>
</organism>
<dbReference type="EMBL" id="FNOJ01000008">
    <property type="protein sequence ID" value="SDW57231.1"/>
    <property type="molecule type" value="Genomic_DNA"/>
</dbReference>
<keyword evidence="3" id="KW-0804">Transcription</keyword>
<dbReference type="PANTHER" id="PTHR38445:SF9">
    <property type="entry name" value="HTH-TYPE TRANSCRIPTIONAL REPRESSOR YTRA"/>
    <property type="match status" value="1"/>
</dbReference>
<reference evidence="6" key="1">
    <citation type="submission" date="2016-10" db="EMBL/GenBank/DDBJ databases">
        <authorList>
            <person name="Varghese N."/>
        </authorList>
    </citation>
    <scope>NUCLEOTIDE SEQUENCE [LARGE SCALE GENOMIC DNA]</scope>
    <source>
        <strain evidence="6">DSM 12489</strain>
    </source>
</reference>
<keyword evidence="6" id="KW-1185">Reference proteome</keyword>
<dbReference type="InterPro" id="IPR036388">
    <property type="entry name" value="WH-like_DNA-bd_sf"/>
</dbReference>
<dbReference type="RefSeq" id="WP_074693093.1">
    <property type="nucleotide sequence ID" value="NZ_FNOJ01000008.1"/>
</dbReference>
<dbReference type="InterPro" id="IPR036390">
    <property type="entry name" value="WH_DNA-bd_sf"/>
</dbReference>
<sequence>MEERRVGSLRFRIDFSQPIYEQIVQQFQSSVVKGEIERGAKIPSVRELAQALHVTPNTVMHAYQEMERSGLTETRRGQGTFITSSQEQIEQLRSKLAAVAVREFLQKMNDLGYSGQEIFRLIQDEERDESL</sequence>
<dbReference type="GO" id="GO:0003677">
    <property type="term" value="F:DNA binding"/>
    <property type="evidence" value="ECO:0007669"/>
    <property type="project" value="UniProtKB-KW"/>
</dbReference>
<dbReference type="Pfam" id="PF00392">
    <property type="entry name" value="GntR"/>
    <property type="match status" value="1"/>
</dbReference>